<proteinExistence type="predicted"/>
<feature type="transmembrane region" description="Helical" evidence="1">
    <location>
        <begin position="205"/>
        <end position="224"/>
    </location>
</feature>
<keyword evidence="1" id="KW-1133">Transmembrane helix</keyword>
<dbReference type="GO" id="GO:0016042">
    <property type="term" value="P:lipid catabolic process"/>
    <property type="evidence" value="ECO:0007669"/>
    <property type="project" value="InterPro"/>
</dbReference>
<evidence type="ECO:0000256" key="1">
    <source>
        <dbReference type="SAM" id="Phobius"/>
    </source>
</evidence>
<dbReference type="Proteomes" id="UP000502498">
    <property type="component" value="Chromosome"/>
</dbReference>
<keyword evidence="1" id="KW-0472">Membrane</keyword>
<dbReference type="InterPro" id="IPR005325">
    <property type="entry name" value="DUF308_memb"/>
</dbReference>
<feature type="transmembrane region" description="Helical" evidence="1">
    <location>
        <begin position="50"/>
        <end position="71"/>
    </location>
</feature>
<dbReference type="Gene3D" id="3.40.50.1820">
    <property type="entry name" value="alpha/beta hydrolase"/>
    <property type="match status" value="2"/>
</dbReference>
<dbReference type="GO" id="GO:0004806">
    <property type="term" value="F:triacylglycerol lipase activity"/>
    <property type="evidence" value="ECO:0007669"/>
    <property type="project" value="InterPro"/>
</dbReference>
<evidence type="ECO:0000313" key="3">
    <source>
        <dbReference type="Proteomes" id="UP000502498"/>
    </source>
</evidence>
<gene>
    <name evidence="2" type="ORF">HQM25_11165</name>
</gene>
<accession>A0A7D4TG09</accession>
<dbReference type="RefSeq" id="WP_172990296.1">
    <property type="nucleotide sequence ID" value="NZ_CP054038.1"/>
</dbReference>
<feature type="transmembrane region" description="Helical" evidence="1">
    <location>
        <begin position="27"/>
        <end position="44"/>
    </location>
</feature>
<dbReference type="InterPro" id="IPR029058">
    <property type="entry name" value="AB_hydrolase_fold"/>
</dbReference>
<evidence type="ECO:0000313" key="2">
    <source>
        <dbReference type="EMBL" id="QKJ19860.1"/>
    </source>
</evidence>
<keyword evidence="1" id="KW-0812">Transmembrane</keyword>
<sequence length="606" mass="64366">MADTVPGPRRIGWSVLPSMLRQAPARVLVLVGVGLALIGFLIATRPLTSLFVLGIYIGLSAIASGLAELALPRGQEWWHRAIAAAWMLGGAAVLVWFGRSLDILPSALAVLLMLGGLASFGDALTGGRVSERVLAVAWGGAQIVFGVLALTWPDVTVLVVAFVFGIRTLLFGAALAIRGTRQMVAAGRGAAQREPSRAARRWADAGRFALAVLLLVTAGAAWWVNDWLADGAPVVDGFYDPPAELPDGRGVLIREDDYGGRQPRGASVHRILYTTQDARGADAVASALVIIPDRVSFNPRDVVLWNHGTTGVARGCAPSLREASATRWAIPGLDEAIENDWIVVAPDYIGQGAPGVFPYLIGVGEARSALDAVRAADEVVGVWLTRDVAVWGHSQGGHAALWTAAVAEDYAPDLRILGTAALSPAADPLALAEELTTIDATPTLSVLISWVLVPYADTYPDVSLDDYVVPGARAIVREMAQRCPSEPGVIVSVLAAIGVSEDRPLFVGDLTTGSLGRRLGENAATGPWNQPLLVAWGSDDEVIPPDLQRRFIAETCEAGAQVRWLEYRGYDHLGILLPSSSFVPVLVNWTQQRFDGDPPPVDNCDE</sequence>
<feature type="transmembrane region" description="Helical" evidence="1">
    <location>
        <begin position="133"/>
        <end position="152"/>
    </location>
</feature>
<feature type="transmembrane region" description="Helical" evidence="1">
    <location>
        <begin position="78"/>
        <end position="97"/>
    </location>
</feature>
<dbReference type="EMBL" id="CP054038">
    <property type="protein sequence ID" value="QKJ19860.1"/>
    <property type="molecule type" value="Genomic_DNA"/>
</dbReference>
<protein>
    <submittedName>
        <fullName evidence="2">DUF308 domain-containing protein</fullName>
    </submittedName>
</protein>
<dbReference type="PANTHER" id="PTHR34853">
    <property type="match status" value="1"/>
</dbReference>
<dbReference type="AlphaFoldDB" id="A0A7D4TG09"/>
<reference evidence="2 3" key="1">
    <citation type="submission" date="2020-05" db="EMBL/GenBank/DDBJ databases">
        <title>Strain PA2F3 complete genome.</title>
        <authorList>
            <person name="Kim Y.-S."/>
            <person name="Kim S.-J."/>
            <person name="Jung H.-k."/>
            <person name="Kim S.-E."/>
            <person name="Kim K.-H."/>
        </authorList>
    </citation>
    <scope>NUCLEOTIDE SEQUENCE [LARGE SCALE GENOMIC DNA]</scope>
    <source>
        <strain evidence="2 3">PA2F3</strain>
    </source>
</reference>
<feature type="transmembrane region" description="Helical" evidence="1">
    <location>
        <begin position="158"/>
        <end position="177"/>
    </location>
</feature>
<dbReference type="InterPro" id="IPR005152">
    <property type="entry name" value="Lipase_secreted"/>
</dbReference>
<dbReference type="Pfam" id="PF03583">
    <property type="entry name" value="LIP"/>
    <property type="match status" value="1"/>
</dbReference>
<name>A0A7D4TG09_9MICO</name>
<organism evidence="2 3">
    <name type="scientific">Microbacterium hominis</name>
    <dbReference type="NCBI Taxonomy" id="162426"/>
    <lineage>
        <taxon>Bacteria</taxon>
        <taxon>Bacillati</taxon>
        <taxon>Actinomycetota</taxon>
        <taxon>Actinomycetes</taxon>
        <taxon>Micrococcales</taxon>
        <taxon>Microbacteriaceae</taxon>
        <taxon>Microbacterium</taxon>
    </lineage>
</organism>
<dbReference type="SUPFAM" id="SSF53474">
    <property type="entry name" value="alpha/beta-Hydrolases"/>
    <property type="match status" value="1"/>
</dbReference>
<feature type="transmembrane region" description="Helical" evidence="1">
    <location>
        <begin position="103"/>
        <end position="121"/>
    </location>
</feature>
<dbReference type="Pfam" id="PF03729">
    <property type="entry name" value="DUF308"/>
    <property type="match status" value="2"/>
</dbReference>
<dbReference type="PANTHER" id="PTHR34853:SF1">
    <property type="entry name" value="LIPASE 5"/>
    <property type="match status" value="1"/>
</dbReference>